<dbReference type="PROSITE" id="PS50103">
    <property type="entry name" value="ZF_C3H1"/>
    <property type="match status" value="1"/>
</dbReference>
<dbReference type="GeneID" id="37267457"/>
<dbReference type="Gene3D" id="4.10.1000.10">
    <property type="entry name" value="Zinc finger, CCCH-type"/>
    <property type="match status" value="1"/>
</dbReference>
<evidence type="ECO:0000256" key="7">
    <source>
        <dbReference type="ARBA" id="ARBA00022771"/>
    </source>
</evidence>
<evidence type="ECO:0000259" key="13">
    <source>
        <dbReference type="PROSITE" id="PS50089"/>
    </source>
</evidence>
<evidence type="ECO:0000256" key="3">
    <source>
        <dbReference type="ARBA" id="ARBA00011524"/>
    </source>
</evidence>
<comment type="subcellular location">
    <subcellularLocation>
        <location evidence="12">Nucleus</location>
    </subcellularLocation>
</comment>
<evidence type="ECO:0000313" key="16">
    <source>
        <dbReference type="Proteomes" id="UP000245946"/>
    </source>
</evidence>
<dbReference type="SUPFAM" id="SSF90229">
    <property type="entry name" value="CCCH zinc finger"/>
    <property type="match status" value="1"/>
</dbReference>
<keyword evidence="5 11" id="KW-0479">Metal-binding</keyword>
<name>A0A316YYJ7_9BASI</name>
<dbReference type="GO" id="GO:0005684">
    <property type="term" value="C:U2-type spliceosomal complex"/>
    <property type="evidence" value="ECO:0007669"/>
    <property type="project" value="TreeGrafter"/>
</dbReference>
<dbReference type="GO" id="GO:0003677">
    <property type="term" value="F:DNA binding"/>
    <property type="evidence" value="ECO:0007669"/>
    <property type="project" value="UniProtKB-UniRule"/>
</dbReference>
<evidence type="ECO:0000256" key="2">
    <source>
        <dbReference type="ARBA" id="ARBA00009161"/>
    </source>
</evidence>
<keyword evidence="8 11" id="KW-0862">Zinc</keyword>
<keyword evidence="6 12" id="KW-0747">Spliceosome</keyword>
<keyword evidence="7 11" id="KW-0863">Zinc-finger</keyword>
<dbReference type="GO" id="GO:0008270">
    <property type="term" value="F:zinc ion binding"/>
    <property type="evidence" value="ECO:0007669"/>
    <property type="project" value="UniProtKB-KW"/>
</dbReference>
<dbReference type="Gene3D" id="3.30.40.10">
    <property type="entry name" value="Zinc/RING finger domain, C3HC4 (zinc finger)"/>
    <property type="match status" value="1"/>
</dbReference>
<dbReference type="InterPro" id="IPR001841">
    <property type="entry name" value="Znf_RING"/>
</dbReference>
<dbReference type="Proteomes" id="UP000245946">
    <property type="component" value="Unassembled WGS sequence"/>
</dbReference>
<dbReference type="RefSeq" id="XP_025594849.1">
    <property type="nucleotide sequence ID" value="XM_025739911.1"/>
</dbReference>
<dbReference type="GO" id="GO:0034247">
    <property type="term" value="P:snoRNA splicing"/>
    <property type="evidence" value="ECO:0007669"/>
    <property type="project" value="TreeGrafter"/>
</dbReference>
<accession>A0A316YYJ7</accession>
<dbReference type="InterPro" id="IPR036855">
    <property type="entry name" value="Znf_CCCH_sf"/>
</dbReference>
<feature type="non-terminal residue" evidence="15">
    <location>
        <position position="165"/>
    </location>
</feature>
<feature type="zinc finger region" description="C3H1-type" evidence="11">
    <location>
        <begin position="42"/>
        <end position="70"/>
    </location>
</feature>
<evidence type="ECO:0000256" key="12">
    <source>
        <dbReference type="RuleBase" id="RU367110"/>
    </source>
</evidence>
<dbReference type="OrthoDB" id="25761at2759"/>
<evidence type="ECO:0000259" key="14">
    <source>
        <dbReference type="PROSITE" id="PS50103"/>
    </source>
</evidence>
<feature type="non-terminal residue" evidence="15">
    <location>
        <position position="1"/>
    </location>
</feature>
<dbReference type="PANTHER" id="PTHR12930:SF0">
    <property type="entry name" value="RING FINGER PROTEIN 113B"/>
    <property type="match status" value="1"/>
</dbReference>
<dbReference type="Pfam" id="PF00642">
    <property type="entry name" value="zf-CCCH"/>
    <property type="match status" value="1"/>
</dbReference>
<dbReference type="InterPro" id="IPR013083">
    <property type="entry name" value="Znf_RING/FYVE/PHD"/>
</dbReference>
<keyword evidence="10 12" id="KW-0508">mRNA splicing</keyword>
<keyword evidence="16" id="KW-1185">Reference proteome</keyword>
<reference evidence="15 16" key="1">
    <citation type="journal article" date="2018" name="Mol. Biol. Evol.">
        <title>Broad Genomic Sampling Reveals a Smut Pathogenic Ancestry of the Fungal Clade Ustilaginomycotina.</title>
        <authorList>
            <person name="Kijpornyongpan T."/>
            <person name="Mondo S.J."/>
            <person name="Barry K."/>
            <person name="Sandor L."/>
            <person name="Lee J."/>
            <person name="Lipzen A."/>
            <person name="Pangilinan J."/>
            <person name="LaButti K."/>
            <person name="Hainaut M."/>
            <person name="Henrissat B."/>
            <person name="Grigoriev I.V."/>
            <person name="Spatafora J.W."/>
            <person name="Aime M.C."/>
        </authorList>
    </citation>
    <scope>NUCLEOTIDE SEQUENCE [LARGE SCALE GENOMIC DNA]</scope>
    <source>
        <strain evidence="15 16">MCA 4186</strain>
    </source>
</reference>
<dbReference type="InterPro" id="IPR017907">
    <property type="entry name" value="Znf_RING_CS"/>
</dbReference>
<keyword evidence="9 12" id="KW-0238">DNA-binding</keyword>
<comment type="subunit">
    <text evidence="3 12">Associated with the spliceosome.</text>
</comment>
<keyword evidence="12" id="KW-0539">Nucleus</keyword>
<dbReference type="PANTHER" id="PTHR12930">
    <property type="entry name" value="ZINC FINGER PROTEIN 183"/>
    <property type="match status" value="1"/>
</dbReference>
<feature type="domain" description="C3H1-type" evidence="14">
    <location>
        <begin position="42"/>
        <end position="70"/>
    </location>
</feature>
<evidence type="ECO:0000313" key="15">
    <source>
        <dbReference type="EMBL" id="PWN94570.1"/>
    </source>
</evidence>
<dbReference type="AlphaFoldDB" id="A0A316YYJ7"/>
<evidence type="ECO:0000256" key="9">
    <source>
        <dbReference type="ARBA" id="ARBA00023125"/>
    </source>
</evidence>
<dbReference type="STRING" id="58919.A0A316YYJ7"/>
<gene>
    <name evidence="15" type="ORF">FA09DRAFT_286818</name>
</gene>
<dbReference type="PROSITE" id="PS00518">
    <property type="entry name" value="ZF_RING_1"/>
    <property type="match status" value="1"/>
</dbReference>
<evidence type="ECO:0000256" key="8">
    <source>
        <dbReference type="ARBA" id="ARBA00022833"/>
    </source>
</evidence>
<dbReference type="SMART" id="SM00184">
    <property type="entry name" value="RING"/>
    <property type="match status" value="1"/>
</dbReference>
<evidence type="ECO:0000256" key="5">
    <source>
        <dbReference type="ARBA" id="ARBA00022723"/>
    </source>
</evidence>
<dbReference type="PROSITE" id="PS50089">
    <property type="entry name" value="ZF_RING_2"/>
    <property type="match status" value="1"/>
</dbReference>
<dbReference type="InterPro" id="IPR039971">
    <property type="entry name" value="CWC24-like"/>
</dbReference>
<keyword evidence="12" id="KW-0507">mRNA processing</keyword>
<dbReference type="SUPFAM" id="SSF57850">
    <property type="entry name" value="RING/U-box"/>
    <property type="match status" value="1"/>
</dbReference>
<organism evidence="15 16">
    <name type="scientific">Tilletiopsis washingtonensis</name>
    <dbReference type="NCBI Taxonomy" id="58919"/>
    <lineage>
        <taxon>Eukaryota</taxon>
        <taxon>Fungi</taxon>
        <taxon>Dikarya</taxon>
        <taxon>Basidiomycota</taxon>
        <taxon>Ustilaginomycotina</taxon>
        <taxon>Exobasidiomycetes</taxon>
        <taxon>Entylomatales</taxon>
        <taxon>Entylomatales incertae sedis</taxon>
        <taxon>Tilletiopsis</taxon>
    </lineage>
</organism>
<evidence type="ECO:0000256" key="10">
    <source>
        <dbReference type="ARBA" id="ARBA00023187"/>
    </source>
</evidence>
<comment type="similarity">
    <text evidence="2 12">Belongs to the CWC24 family.</text>
</comment>
<dbReference type="InterPro" id="IPR000571">
    <property type="entry name" value="Znf_CCCH"/>
</dbReference>
<sequence>VYRGAAAYDSYVAKRDDGRAGAQKATGPIRQTANVRTITVTDYQPDVCKDYKETGYCGFGDTCKFLHDRSDYLAGWQLDQLPNSAARNAGDAESEEEEDVPFACLLCRQDFTDPVVTKCGHYFCAACAIKRYAKTPKCFACGAQTQGIFNAATKVLQRMEKRKQE</sequence>
<dbReference type="CDD" id="cd16539">
    <property type="entry name" value="RING-HC_RNF113A_B"/>
    <property type="match status" value="1"/>
</dbReference>
<evidence type="ECO:0000256" key="6">
    <source>
        <dbReference type="ARBA" id="ARBA00022728"/>
    </source>
</evidence>
<feature type="domain" description="RING-type" evidence="13">
    <location>
        <begin position="104"/>
        <end position="141"/>
    </location>
</feature>
<dbReference type="GO" id="GO:0006397">
    <property type="term" value="P:mRNA processing"/>
    <property type="evidence" value="ECO:0007669"/>
    <property type="project" value="UniProtKB-KW"/>
</dbReference>
<dbReference type="Pfam" id="PF13920">
    <property type="entry name" value="zf-C3HC4_3"/>
    <property type="match status" value="1"/>
</dbReference>
<evidence type="ECO:0000256" key="11">
    <source>
        <dbReference type="PROSITE-ProRule" id="PRU00723"/>
    </source>
</evidence>
<dbReference type="SMART" id="SM00356">
    <property type="entry name" value="ZnF_C3H1"/>
    <property type="match status" value="1"/>
</dbReference>
<dbReference type="FunFam" id="3.30.40.10:FF:000045">
    <property type="entry name" value="RING finger protein 113A"/>
    <property type="match status" value="1"/>
</dbReference>
<protein>
    <recommendedName>
        <fullName evidence="4 12">Pre-mRNA-splicing factor CWC24</fullName>
    </recommendedName>
</protein>
<dbReference type="EMBL" id="KZ819311">
    <property type="protein sequence ID" value="PWN94570.1"/>
    <property type="molecule type" value="Genomic_DNA"/>
</dbReference>
<comment type="function">
    <text evidence="1 12">Involved in pre-mRNA splicing.</text>
</comment>
<evidence type="ECO:0000256" key="1">
    <source>
        <dbReference type="ARBA" id="ARBA00003777"/>
    </source>
</evidence>
<evidence type="ECO:0000256" key="4">
    <source>
        <dbReference type="ARBA" id="ARBA00020647"/>
    </source>
</evidence>
<proteinExistence type="inferred from homology"/>